<dbReference type="OrthoDB" id="91341at2157"/>
<keyword evidence="2" id="KW-1185">Reference proteome</keyword>
<accession>A0A2Z2MKR1</accession>
<dbReference type="Proteomes" id="UP000250125">
    <property type="component" value="Chromosome"/>
</dbReference>
<name>A0A2Z2MKR1_9EURY</name>
<reference evidence="1 2" key="1">
    <citation type="submission" date="2016-04" db="EMBL/GenBank/DDBJ databases">
        <title>Complete genome sequence of Thermococcus siculi type strain RG-20.</title>
        <authorList>
            <person name="Oger P.M."/>
        </authorList>
    </citation>
    <scope>NUCLEOTIDE SEQUENCE [LARGE SCALE GENOMIC DNA]</scope>
    <source>
        <strain evidence="1 2">RG-20</strain>
    </source>
</reference>
<dbReference type="AlphaFoldDB" id="A0A2Z2MKR1"/>
<evidence type="ECO:0000313" key="2">
    <source>
        <dbReference type="Proteomes" id="UP000250125"/>
    </source>
</evidence>
<organism evidence="1 2">
    <name type="scientific">Thermococcus siculi</name>
    <dbReference type="NCBI Taxonomy" id="72803"/>
    <lineage>
        <taxon>Archaea</taxon>
        <taxon>Methanobacteriati</taxon>
        <taxon>Methanobacteriota</taxon>
        <taxon>Thermococci</taxon>
        <taxon>Thermococcales</taxon>
        <taxon>Thermococcaceae</taxon>
        <taxon>Thermococcus</taxon>
    </lineage>
</organism>
<protein>
    <submittedName>
        <fullName evidence="1">Uncharacterized protein</fullName>
    </submittedName>
</protein>
<proteinExistence type="predicted"/>
<sequence>MNIQNAGEVHVFVSALYPEGFRQIAEYDIKNNGRIVLNLGDLRRAWEEEYSKNKRLSQPLILLTIVTKDGNVSIESVSFDWKELPQSRTVVPEFRALKNAVKTSSEQTNDVQPLYYYSRTLVDSYEWTAPTIVAQVIPDSPTKGYISYTYSINKKVGFSINAFVDTDWTRLASYNIVQKDETGSHYANFPQGSPYYIWMNVKYRYERWRVYSAGWVWYEEYVYVKDFYPSTITGGTSKLSDAQVPPIDRWIDEGVHESTGDIGYYAFHIWDLNTSDFAVDVLKFIDVLELMGKISETAAQKATLIGLFVDVGFEYDDMKAFDFDLSLDSDVQTSHHVWRGESTDMSTVPVLYFNVD</sequence>
<evidence type="ECO:0000313" key="1">
    <source>
        <dbReference type="EMBL" id="ASJ08972.1"/>
    </source>
</evidence>
<dbReference type="EMBL" id="CP015103">
    <property type="protein sequence ID" value="ASJ08972.1"/>
    <property type="molecule type" value="Genomic_DNA"/>
</dbReference>
<gene>
    <name evidence="1" type="ORF">A3L11_06930</name>
</gene>
<dbReference type="KEGG" id="tsl:A3L11_06930"/>